<feature type="compositionally biased region" description="Basic and acidic residues" evidence="1">
    <location>
        <begin position="422"/>
        <end position="435"/>
    </location>
</feature>
<dbReference type="EMBL" id="UYWY01021718">
    <property type="protein sequence ID" value="VDM44754.1"/>
    <property type="molecule type" value="Genomic_DNA"/>
</dbReference>
<dbReference type="SUPFAM" id="SSF81321">
    <property type="entry name" value="Family A G protein-coupled receptor-like"/>
    <property type="match status" value="1"/>
</dbReference>
<feature type="transmembrane region" description="Helical" evidence="2">
    <location>
        <begin position="272"/>
        <end position="291"/>
    </location>
</feature>
<keyword evidence="2" id="KW-0812">Transmembrane</keyword>
<sequence>MNSTDQATTICERAFSTLYDDKSEPRAINIVLLYEVTLLLFGILGNILMLYLLCGRKKLNTASFVYLRIQAIFQLLFFLLPFPLSILCEFDTHGDSWLSANFLPAFFSTSHMIIGTICCCFVCRLQLIMSYLRVRNEKSYIVHILQRSRTWNSYAWIAWRKVCWVVPITVAISASLCFEFHVESHRCTSPDGRRMKLVGVARPSEFGRTSSVKIGIIKALPTIIYWFASLFLFLLTLLCLLIYFLYELRLRPRAGSPITKKHLPFLSNIRPFLIALIIALSIVHIPSTIAYARRDDLNQKFKLLLYASSYASPPFLTLAISGALREHFRMTVNHYLAERSQEHSDPQLTSVYTSRRLLSEAPTCSRLETENSEVDDRHFGGRRSTVREALHADAVHRVRFAMPTSLPSVIVEEDENDECADTDAKQPRNDGDEII</sequence>
<reference evidence="3 4" key="2">
    <citation type="submission" date="2018-11" db="EMBL/GenBank/DDBJ databases">
        <authorList>
            <consortium name="Pathogen Informatics"/>
        </authorList>
    </citation>
    <scope>NUCLEOTIDE SEQUENCE [LARGE SCALE GENOMIC DNA]</scope>
</reference>
<dbReference type="Gene3D" id="1.20.1070.10">
    <property type="entry name" value="Rhodopsin 7-helix transmembrane proteins"/>
    <property type="match status" value="1"/>
</dbReference>
<gene>
    <name evidence="3" type="ORF">TCNE_LOCUS13433</name>
</gene>
<feature type="transmembrane region" description="Helical" evidence="2">
    <location>
        <begin position="303"/>
        <end position="324"/>
    </location>
</feature>
<evidence type="ECO:0000256" key="1">
    <source>
        <dbReference type="SAM" id="MobiDB-lite"/>
    </source>
</evidence>
<proteinExistence type="predicted"/>
<evidence type="ECO:0000313" key="4">
    <source>
        <dbReference type="Proteomes" id="UP000050794"/>
    </source>
</evidence>
<reference evidence="5" key="1">
    <citation type="submission" date="2016-06" db="UniProtKB">
        <authorList>
            <consortium name="WormBaseParasite"/>
        </authorList>
    </citation>
    <scope>IDENTIFICATION</scope>
</reference>
<dbReference type="WBParaSite" id="TCNE_0001343301-mRNA-1">
    <property type="protein sequence ID" value="TCNE_0001343301-mRNA-1"/>
    <property type="gene ID" value="TCNE_0001343301"/>
</dbReference>
<evidence type="ECO:0000313" key="5">
    <source>
        <dbReference type="WBParaSite" id="TCNE_0001343301-mRNA-1"/>
    </source>
</evidence>
<feature type="transmembrane region" description="Helical" evidence="2">
    <location>
        <begin position="223"/>
        <end position="246"/>
    </location>
</feature>
<evidence type="ECO:0000313" key="3">
    <source>
        <dbReference type="EMBL" id="VDM44754.1"/>
    </source>
</evidence>
<keyword evidence="2" id="KW-1133">Transmembrane helix</keyword>
<dbReference type="Proteomes" id="UP000050794">
    <property type="component" value="Unassembled WGS sequence"/>
</dbReference>
<keyword evidence="4" id="KW-1185">Reference proteome</keyword>
<feature type="transmembrane region" description="Helical" evidence="2">
    <location>
        <begin position="102"/>
        <end position="125"/>
    </location>
</feature>
<keyword evidence="2" id="KW-0472">Membrane</keyword>
<evidence type="ECO:0000256" key="2">
    <source>
        <dbReference type="SAM" id="Phobius"/>
    </source>
</evidence>
<name>A0A183UY63_TOXCA</name>
<organism evidence="4 5">
    <name type="scientific">Toxocara canis</name>
    <name type="common">Canine roundworm</name>
    <dbReference type="NCBI Taxonomy" id="6265"/>
    <lineage>
        <taxon>Eukaryota</taxon>
        <taxon>Metazoa</taxon>
        <taxon>Ecdysozoa</taxon>
        <taxon>Nematoda</taxon>
        <taxon>Chromadorea</taxon>
        <taxon>Rhabditida</taxon>
        <taxon>Spirurina</taxon>
        <taxon>Ascaridomorpha</taxon>
        <taxon>Ascaridoidea</taxon>
        <taxon>Toxocaridae</taxon>
        <taxon>Toxocara</taxon>
    </lineage>
</organism>
<feature type="region of interest" description="Disordered" evidence="1">
    <location>
        <begin position="413"/>
        <end position="435"/>
    </location>
</feature>
<accession>A0A183UY63</accession>
<feature type="transmembrane region" description="Helical" evidence="2">
    <location>
        <begin position="65"/>
        <end position="82"/>
    </location>
</feature>
<dbReference type="AlphaFoldDB" id="A0A183UY63"/>
<protein>
    <submittedName>
        <fullName evidence="5">G_PROTEIN_RECEP_F1_2 domain-containing protein</fullName>
    </submittedName>
</protein>
<feature type="transmembrane region" description="Helical" evidence="2">
    <location>
        <begin position="27"/>
        <end position="53"/>
    </location>
</feature>